<protein>
    <recommendedName>
        <fullName evidence="3">Reverse transcriptase Ty1/copia-type domain-containing protein</fullName>
    </recommendedName>
</protein>
<comment type="caution">
    <text evidence="1">The sequence shown here is derived from an EMBL/GenBank/DDBJ whole genome shotgun (WGS) entry which is preliminary data.</text>
</comment>
<accession>A0A371FLD2</accession>
<keyword evidence="2" id="KW-1185">Reference proteome</keyword>
<name>A0A371FLD2_MUCPR</name>
<dbReference type="Proteomes" id="UP000257109">
    <property type="component" value="Unassembled WGS sequence"/>
</dbReference>
<gene>
    <name evidence="1" type="ORF">CR513_40491</name>
</gene>
<dbReference type="AlphaFoldDB" id="A0A371FLD2"/>
<evidence type="ECO:0000313" key="1">
    <source>
        <dbReference type="EMBL" id="RDX79126.1"/>
    </source>
</evidence>
<dbReference type="EMBL" id="QJKJ01008628">
    <property type="protein sequence ID" value="RDX79126.1"/>
    <property type="molecule type" value="Genomic_DNA"/>
</dbReference>
<proteinExistence type="predicted"/>
<evidence type="ECO:0000313" key="2">
    <source>
        <dbReference type="Proteomes" id="UP000257109"/>
    </source>
</evidence>
<feature type="non-terminal residue" evidence="1">
    <location>
        <position position="1"/>
    </location>
</feature>
<reference evidence="1" key="1">
    <citation type="submission" date="2018-05" db="EMBL/GenBank/DDBJ databases">
        <title>Draft genome of Mucuna pruriens seed.</title>
        <authorList>
            <person name="Nnadi N.E."/>
            <person name="Vos R."/>
            <person name="Hasami M.H."/>
            <person name="Devisetty U.K."/>
            <person name="Aguiy J.C."/>
        </authorList>
    </citation>
    <scope>NUCLEOTIDE SEQUENCE [LARGE SCALE GENOMIC DNA]</scope>
    <source>
        <strain evidence="1">JCA_2017</strain>
    </source>
</reference>
<organism evidence="1 2">
    <name type="scientific">Mucuna pruriens</name>
    <name type="common">Velvet bean</name>
    <name type="synonym">Dolichos pruriens</name>
    <dbReference type="NCBI Taxonomy" id="157652"/>
    <lineage>
        <taxon>Eukaryota</taxon>
        <taxon>Viridiplantae</taxon>
        <taxon>Streptophyta</taxon>
        <taxon>Embryophyta</taxon>
        <taxon>Tracheophyta</taxon>
        <taxon>Spermatophyta</taxon>
        <taxon>Magnoliopsida</taxon>
        <taxon>eudicotyledons</taxon>
        <taxon>Gunneridae</taxon>
        <taxon>Pentapetalae</taxon>
        <taxon>rosids</taxon>
        <taxon>fabids</taxon>
        <taxon>Fabales</taxon>
        <taxon>Fabaceae</taxon>
        <taxon>Papilionoideae</taxon>
        <taxon>50 kb inversion clade</taxon>
        <taxon>NPAAA clade</taxon>
        <taxon>indigoferoid/millettioid clade</taxon>
        <taxon>Phaseoleae</taxon>
        <taxon>Mucuna</taxon>
    </lineage>
</organism>
<evidence type="ECO:0008006" key="3">
    <source>
        <dbReference type="Google" id="ProtNLM"/>
    </source>
</evidence>
<sequence>MDVNNAFVHGDLKEEVCIKLPYGMHTPSSNIVCKLKLFIWIETSPKSMLDDIAVTGFDQEAISKLKQM</sequence>
<dbReference type="OrthoDB" id="2012657at2759"/>